<feature type="non-terminal residue" evidence="2">
    <location>
        <position position="1"/>
    </location>
</feature>
<proteinExistence type="predicted"/>
<comment type="caution">
    <text evidence="2">The sequence shown here is derived from an EMBL/GenBank/DDBJ whole genome shotgun (WGS) entry which is preliminary data.</text>
</comment>
<reference evidence="2 3" key="1">
    <citation type="journal article" date="2013" name="BMC Genomics">
        <title>The miniature genome of a carnivorous plant Genlisea aurea contains a low number of genes and short non-coding sequences.</title>
        <authorList>
            <person name="Leushkin E.V."/>
            <person name="Sutormin R.A."/>
            <person name="Nabieva E.R."/>
            <person name="Penin A.A."/>
            <person name="Kondrashov A.S."/>
            <person name="Logacheva M.D."/>
        </authorList>
    </citation>
    <scope>NUCLEOTIDE SEQUENCE [LARGE SCALE GENOMIC DNA]</scope>
</reference>
<organism evidence="2 3">
    <name type="scientific">Genlisea aurea</name>
    <dbReference type="NCBI Taxonomy" id="192259"/>
    <lineage>
        <taxon>Eukaryota</taxon>
        <taxon>Viridiplantae</taxon>
        <taxon>Streptophyta</taxon>
        <taxon>Embryophyta</taxon>
        <taxon>Tracheophyta</taxon>
        <taxon>Spermatophyta</taxon>
        <taxon>Magnoliopsida</taxon>
        <taxon>eudicotyledons</taxon>
        <taxon>Gunneridae</taxon>
        <taxon>Pentapetalae</taxon>
        <taxon>asterids</taxon>
        <taxon>lamiids</taxon>
        <taxon>Lamiales</taxon>
        <taxon>Lentibulariaceae</taxon>
        <taxon>Genlisea</taxon>
    </lineage>
</organism>
<evidence type="ECO:0000313" key="2">
    <source>
        <dbReference type="EMBL" id="EPS62902.1"/>
    </source>
</evidence>
<keyword evidence="3" id="KW-1185">Reference proteome</keyword>
<dbReference type="OrthoDB" id="1928519at2759"/>
<dbReference type="PANTHER" id="PTHR33400">
    <property type="entry name" value="ZINC FINGER CCCH DOMAIN-CONTAINING PROTEIN 6-RELATED"/>
    <property type="match status" value="1"/>
</dbReference>
<evidence type="ECO:0000313" key="3">
    <source>
        <dbReference type="Proteomes" id="UP000015453"/>
    </source>
</evidence>
<keyword evidence="1" id="KW-0238">DNA-binding</keyword>
<dbReference type="GO" id="GO:0003677">
    <property type="term" value="F:DNA binding"/>
    <property type="evidence" value="ECO:0007669"/>
    <property type="project" value="UniProtKB-KW"/>
</dbReference>
<feature type="non-terminal residue" evidence="2">
    <location>
        <position position="89"/>
    </location>
</feature>
<dbReference type="Proteomes" id="UP000015453">
    <property type="component" value="Unassembled WGS sequence"/>
</dbReference>
<dbReference type="PANTHER" id="PTHR33400:SF12">
    <property type="entry name" value="ZINC FINGER CCCH DOMAIN-CONTAINING PROTEIN 45-RELATED"/>
    <property type="match status" value="1"/>
</dbReference>
<sequence length="89" mass="10175">KKSQIPIIQWRCPPKFEVPDEWRVASGQGSEEIGVQNLRIRQEAEAFYHHLLFIPPNPLFPIETDLRSISGEGETPVISLIPIEERDLA</sequence>
<accession>S8DSY5</accession>
<gene>
    <name evidence="2" type="ORF">M569_11888</name>
</gene>
<dbReference type="EMBL" id="AUSU01005822">
    <property type="protein sequence ID" value="EPS62902.1"/>
    <property type="molecule type" value="Genomic_DNA"/>
</dbReference>
<dbReference type="AlphaFoldDB" id="S8DSY5"/>
<name>S8DSY5_9LAMI</name>
<evidence type="ECO:0000256" key="1">
    <source>
        <dbReference type="ARBA" id="ARBA00023125"/>
    </source>
</evidence>
<protein>
    <submittedName>
        <fullName evidence="2">Uncharacterized protein</fullName>
    </submittedName>
</protein>